<reference evidence="2 3" key="1">
    <citation type="submission" date="2018-03" db="EMBL/GenBank/DDBJ databases">
        <title>Arenimonas caeni sp. nov., isolated from activated sludge.</title>
        <authorList>
            <person name="Liu H."/>
        </authorList>
    </citation>
    <scope>NUCLEOTIDE SEQUENCE [LARGE SCALE GENOMIC DNA]</scope>
    <source>
        <strain evidence="3">z29</strain>
    </source>
</reference>
<dbReference type="AlphaFoldDB" id="A0A2P6M6Z7"/>
<dbReference type="RefSeq" id="WP_106991112.1">
    <property type="nucleotide sequence ID" value="NZ_KZ679095.1"/>
</dbReference>
<dbReference type="EMBL" id="PVLF01000018">
    <property type="protein sequence ID" value="PRH81781.1"/>
    <property type="molecule type" value="Genomic_DNA"/>
</dbReference>
<sequence>MPVQASANAPAVTDGGLFLGLMSGTSADGIDAALVRFEPTLRVLFGRTYPLPVALRDDVLRLSQAEARLSLDEVGRLDTRLGQAFAAVAQQALADAGVAPGDVTAIGSHGQTLRHDPTGAAPFSQQFGDASVIAERTGITTVADFRRRDVAAGGQGAPLMPAFHAAVLRDPAEDRAVLNLGGIANLSLMPRAGDVRGFDTGPANGLMDAWCLEHRSQPYDRDAAFAREGRVDEALLATLLAEPWFALPPPKSTGRDQFQLQWLRARLGTQSPADVQATLCELTAATVADALRREMPACARLLACGGGVHNPLLMQRLAARLPGVAVESTAAHGLDPDFVEAAGFAWLARETLAGRPGNLPAVTGARGPRVLGAIHRV</sequence>
<evidence type="ECO:0000256" key="1">
    <source>
        <dbReference type="HAMAP-Rule" id="MF_01270"/>
    </source>
</evidence>
<dbReference type="PANTHER" id="PTHR30605">
    <property type="entry name" value="ANHYDRO-N-ACETYLMURAMIC ACID KINASE"/>
    <property type="match status" value="1"/>
</dbReference>
<accession>A0A2P6M6Z7</accession>
<dbReference type="InterPro" id="IPR043129">
    <property type="entry name" value="ATPase_NBD"/>
</dbReference>
<keyword evidence="1" id="KW-0067">ATP-binding</keyword>
<keyword evidence="1" id="KW-0119">Carbohydrate metabolism</keyword>
<keyword evidence="1" id="KW-0808">Transferase</keyword>
<comment type="catalytic activity">
    <reaction evidence="1">
        <text>1,6-anhydro-N-acetyl-beta-muramate + ATP + H2O = N-acetyl-D-muramate 6-phosphate + ADP + H(+)</text>
        <dbReference type="Rhea" id="RHEA:24952"/>
        <dbReference type="ChEBI" id="CHEBI:15377"/>
        <dbReference type="ChEBI" id="CHEBI:15378"/>
        <dbReference type="ChEBI" id="CHEBI:30616"/>
        <dbReference type="ChEBI" id="CHEBI:58690"/>
        <dbReference type="ChEBI" id="CHEBI:58722"/>
        <dbReference type="ChEBI" id="CHEBI:456216"/>
        <dbReference type="EC" id="2.7.1.170"/>
    </reaction>
</comment>
<dbReference type="GO" id="GO:0016773">
    <property type="term" value="F:phosphotransferase activity, alcohol group as acceptor"/>
    <property type="evidence" value="ECO:0007669"/>
    <property type="project" value="UniProtKB-UniRule"/>
</dbReference>
<keyword evidence="1" id="KW-0547">Nucleotide-binding</keyword>
<comment type="pathway">
    <text evidence="1">Cell wall biogenesis; peptidoglycan recycling.</text>
</comment>
<comment type="caution">
    <text evidence="2">The sequence shown here is derived from an EMBL/GenBank/DDBJ whole genome shotgun (WGS) entry which is preliminary data.</text>
</comment>
<proteinExistence type="inferred from homology"/>
<keyword evidence="3" id="KW-1185">Reference proteome</keyword>
<dbReference type="OrthoDB" id="9763949at2"/>
<gene>
    <name evidence="1" type="primary">anmK</name>
    <name evidence="2" type="ORF">C6N40_11175</name>
</gene>
<dbReference type="GO" id="GO:0009254">
    <property type="term" value="P:peptidoglycan turnover"/>
    <property type="evidence" value="ECO:0007669"/>
    <property type="project" value="UniProtKB-UniRule"/>
</dbReference>
<dbReference type="PANTHER" id="PTHR30605:SF0">
    <property type="entry name" value="ANHYDRO-N-ACETYLMURAMIC ACID KINASE"/>
    <property type="match status" value="1"/>
</dbReference>
<dbReference type="UniPathway" id="UPA00343"/>
<comment type="function">
    <text evidence="1">Catalyzes the specific phosphorylation of 1,6-anhydro-N-acetylmuramic acid (anhMurNAc) with the simultaneous cleavage of the 1,6-anhydro ring, generating MurNAc-6-P. Is required for the utilization of anhMurNAc either imported from the medium or derived from its own cell wall murein, and thus plays a role in cell wall recycling.</text>
</comment>
<comment type="pathway">
    <text evidence="1">Amino-sugar metabolism; 1,6-anhydro-N-acetylmuramate degradation.</text>
</comment>
<dbReference type="Proteomes" id="UP000241736">
    <property type="component" value="Unassembled WGS sequence"/>
</dbReference>
<dbReference type="CDD" id="cd24050">
    <property type="entry name" value="ASKHA_NBD_ANMK"/>
    <property type="match status" value="1"/>
</dbReference>
<protein>
    <recommendedName>
        <fullName evidence="1">Anhydro-N-acetylmuramic acid kinase</fullName>
        <ecNumber evidence="1">2.7.1.170</ecNumber>
    </recommendedName>
    <alternativeName>
        <fullName evidence="1">AnhMurNAc kinase</fullName>
    </alternativeName>
</protein>
<feature type="binding site" evidence="1">
    <location>
        <begin position="24"/>
        <end position="31"/>
    </location>
    <ligand>
        <name>ATP</name>
        <dbReference type="ChEBI" id="CHEBI:30616"/>
    </ligand>
</feature>
<evidence type="ECO:0000313" key="2">
    <source>
        <dbReference type="EMBL" id="PRH81781.1"/>
    </source>
</evidence>
<dbReference type="InterPro" id="IPR005338">
    <property type="entry name" value="Anhydro_N_Ac-Mur_kinase"/>
</dbReference>
<dbReference type="EC" id="2.7.1.170" evidence="1"/>
<organism evidence="2 3">
    <name type="scientific">Arenimonas caeni</name>
    <dbReference type="NCBI Taxonomy" id="2058085"/>
    <lineage>
        <taxon>Bacteria</taxon>
        <taxon>Pseudomonadati</taxon>
        <taxon>Pseudomonadota</taxon>
        <taxon>Gammaproteobacteria</taxon>
        <taxon>Lysobacterales</taxon>
        <taxon>Lysobacteraceae</taxon>
        <taxon>Arenimonas</taxon>
    </lineage>
</organism>
<dbReference type="GO" id="GO:0006040">
    <property type="term" value="P:amino sugar metabolic process"/>
    <property type="evidence" value="ECO:0007669"/>
    <property type="project" value="InterPro"/>
</dbReference>
<dbReference type="UniPathway" id="UPA00544"/>
<dbReference type="SUPFAM" id="SSF53067">
    <property type="entry name" value="Actin-like ATPase domain"/>
    <property type="match status" value="1"/>
</dbReference>
<comment type="similarity">
    <text evidence="1">Belongs to the anhydro-N-acetylmuramic acid kinase family.</text>
</comment>
<dbReference type="GO" id="GO:0016301">
    <property type="term" value="F:kinase activity"/>
    <property type="evidence" value="ECO:0007669"/>
    <property type="project" value="UniProtKB-KW"/>
</dbReference>
<dbReference type="GO" id="GO:0005524">
    <property type="term" value="F:ATP binding"/>
    <property type="evidence" value="ECO:0007669"/>
    <property type="project" value="UniProtKB-UniRule"/>
</dbReference>
<dbReference type="Gene3D" id="3.30.420.40">
    <property type="match status" value="2"/>
</dbReference>
<name>A0A2P6M6Z7_9GAMM</name>
<dbReference type="NCBIfam" id="NF007139">
    <property type="entry name" value="PRK09585.1-3"/>
    <property type="match status" value="1"/>
</dbReference>
<dbReference type="Pfam" id="PF03702">
    <property type="entry name" value="AnmK"/>
    <property type="match status" value="1"/>
</dbReference>
<keyword evidence="1 2" id="KW-0418">Kinase</keyword>
<dbReference type="GO" id="GO:0097175">
    <property type="term" value="P:1,6-anhydro-N-acetyl-beta-muramic acid catabolic process"/>
    <property type="evidence" value="ECO:0007669"/>
    <property type="project" value="UniProtKB-UniRule"/>
</dbReference>
<evidence type="ECO:0000313" key="3">
    <source>
        <dbReference type="Proteomes" id="UP000241736"/>
    </source>
</evidence>
<dbReference type="HAMAP" id="MF_01270">
    <property type="entry name" value="AnhMurNAc_kinase"/>
    <property type="match status" value="1"/>
</dbReference>